<feature type="chain" id="PRO_5043854089" evidence="1">
    <location>
        <begin position="19"/>
        <end position="109"/>
    </location>
</feature>
<dbReference type="Proteomes" id="UP001432322">
    <property type="component" value="Unassembled WGS sequence"/>
</dbReference>
<reference evidence="2" key="1">
    <citation type="submission" date="2023-10" db="EMBL/GenBank/DDBJ databases">
        <title>Genome assembly of Pristionchus species.</title>
        <authorList>
            <person name="Yoshida K."/>
            <person name="Sommer R.J."/>
        </authorList>
    </citation>
    <scope>NUCLEOTIDE SEQUENCE</scope>
    <source>
        <strain evidence="2">RS5133</strain>
    </source>
</reference>
<proteinExistence type="predicted"/>
<organism evidence="2 3">
    <name type="scientific">Pristionchus fissidentatus</name>
    <dbReference type="NCBI Taxonomy" id="1538716"/>
    <lineage>
        <taxon>Eukaryota</taxon>
        <taxon>Metazoa</taxon>
        <taxon>Ecdysozoa</taxon>
        <taxon>Nematoda</taxon>
        <taxon>Chromadorea</taxon>
        <taxon>Rhabditida</taxon>
        <taxon>Rhabditina</taxon>
        <taxon>Diplogasteromorpha</taxon>
        <taxon>Diplogasteroidea</taxon>
        <taxon>Neodiplogasteridae</taxon>
        <taxon>Pristionchus</taxon>
    </lineage>
</organism>
<dbReference type="AlphaFoldDB" id="A0AAV5USB3"/>
<evidence type="ECO:0000313" key="3">
    <source>
        <dbReference type="Proteomes" id="UP001432322"/>
    </source>
</evidence>
<feature type="signal peptide" evidence="1">
    <location>
        <begin position="1"/>
        <end position="18"/>
    </location>
</feature>
<evidence type="ECO:0000313" key="2">
    <source>
        <dbReference type="EMBL" id="GMT09179.1"/>
    </source>
</evidence>
<sequence length="109" mass="11788">MNFHFLPCVFAVFAVTTAIKCIASEGSATLIKAPENRTIADCDTSCSTSYMVVESYQMEDGSNQTIFVGISRGCGFSNKFIGPNGGCVNVQKFGRKDVLCQCISDYCNL</sequence>
<keyword evidence="1" id="KW-0732">Signal</keyword>
<keyword evidence="3" id="KW-1185">Reference proteome</keyword>
<evidence type="ECO:0000256" key="1">
    <source>
        <dbReference type="SAM" id="SignalP"/>
    </source>
</evidence>
<protein>
    <submittedName>
        <fullName evidence="2">Uncharacterized protein</fullName>
    </submittedName>
</protein>
<name>A0AAV5USB3_9BILA</name>
<dbReference type="EMBL" id="BTSY01000001">
    <property type="protein sequence ID" value="GMT09179.1"/>
    <property type="molecule type" value="Genomic_DNA"/>
</dbReference>
<gene>
    <name evidence="2" type="ORF">PFISCL1PPCAC_476</name>
</gene>
<comment type="caution">
    <text evidence="2">The sequence shown here is derived from an EMBL/GenBank/DDBJ whole genome shotgun (WGS) entry which is preliminary data.</text>
</comment>
<accession>A0AAV5USB3</accession>